<dbReference type="PROSITE" id="PS00388">
    <property type="entry name" value="PROTEASOME_ALPHA_1"/>
    <property type="match status" value="1"/>
</dbReference>
<dbReference type="CDD" id="cd03750">
    <property type="entry name" value="proteasome_alpha_type_2"/>
    <property type="match status" value="1"/>
</dbReference>
<evidence type="ECO:0000259" key="4">
    <source>
        <dbReference type="PROSITE" id="PS00388"/>
    </source>
</evidence>
<keyword evidence="3" id="KW-0539">Nucleus</keyword>
<dbReference type="GO" id="GO:0006511">
    <property type="term" value="P:ubiquitin-dependent protein catabolic process"/>
    <property type="evidence" value="ECO:0007669"/>
    <property type="project" value="InterPro"/>
</dbReference>
<name>A0A1R0GTM2_9FUNG</name>
<evidence type="ECO:0000313" key="5">
    <source>
        <dbReference type="EMBL" id="OLY80244.1"/>
    </source>
</evidence>
<reference evidence="5 6" key="1">
    <citation type="journal article" date="2016" name="Mol. Biol. Evol.">
        <title>Genome-Wide Survey of Gut Fungi (Harpellales) Reveals the First Horizontally Transferred Ubiquitin Gene from a Mosquito Host.</title>
        <authorList>
            <person name="Wang Y."/>
            <person name="White M.M."/>
            <person name="Kvist S."/>
            <person name="Moncalvo J.M."/>
        </authorList>
    </citation>
    <scope>NUCLEOTIDE SEQUENCE [LARGE SCALE GENOMIC DNA]</scope>
    <source>
        <strain evidence="5 6">ALG-7-W6</strain>
    </source>
</reference>
<dbReference type="InterPro" id="IPR001353">
    <property type="entry name" value="Proteasome_sua/b"/>
</dbReference>
<evidence type="ECO:0000313" key="6">
    <source>
        <dbReference type="Proteomes" id="UP000187455"/>
    </source>
</evidence>
<accession>A0A1R0GTM2</accession>
<dbReference type="OrthoDB" id="431557at2759"/>
<comment type="caution">
    <text evidence="5">The sequence shown here is derived from an EMBL/GenBank/DDBJ whole genome shotgun (WGS) entry which is preliminary data.</text>
</comment>
<keyword evidence="3" id="KW-0963">Cytoplasm</keyword>
<dbReference type="AlphaFoldDB" id="A0A1R0GTM2"/>
<comment type="subcellular location">
    <subcellularLocation>
        <location evidence="3">Cytoplasm</location>
    </subcellularLocation>
    <subcellularLocation>
        <location evidence="3">Nucleus</location>
    </subcellularLocation>
</comment>
<protein>
    <recommendedName>
        <fullName evidence="3">Proteasome subunit alpha type</fullName>
    </recommendedName>
</protein>
<dbReference type="PROSITE" id="PS51475">
    <property type="entry name" value="PROTEASOME_ALPHA_2"/>
    <property type="match status" value="1"/>
</dbReference>
<dbReference type="Gene3D" id="3.60.20.10">
    <property type="entry name" value="Glutamine Phosphoribosylpyrophosphate, subunit 1, domain 1"/>
    <property type="match status" value="1"/>
</dbReference>
<dbReference type="GO" id="GO:0005737">
    <property type="term" value="C:cytoplasm"/>
    <property type="evidence" value="ECO:0007669"/>
    <property type="project" value="UniProtKB-SubCell"/>
</dbReference>
<evidence type="ECO:0000256" key="2">
    <source>
        <dbReference type="PROSITE-ProRule" id="PRU00808"/>
    </source>
</evidence>
<dbReference type="Proteomes" id="UP000187455">
    <property type="component" value="Unassembled WGS sequence"/>
</dbReference>
<dbReference type="InterPro" id="IPR050115">
    <property type="entry name" value="Proteasome_alpha"/>
</dbReference>
<evidence type="ECO:0000256" key="3">
    <source>
        <dbReference type="RuleBase" id="RU000551"/>
    </source>
</evidence>
<evidence type="ECO:0000256" key="1">
    <source>
        <dbReference type="ARBA" id="ARBA00022942"/>
    </source>
</evidence>
<dbReference type="SUPFAM" id="SSF56235">
    <property type="entry name" value="N-terminal nucleophile aminohydrolases (Ntn hydrolases)"/>
    <property type="match status" value="1"/>
</dbReference>
<dbReference type="InterPro" id="IPR023332">
    <property type="entry name" value="Proteasome_alpha-type"/>
</dbReference>
<dbReference type="InterPro" id="IPR000426">
    <property type="entry name" value="Proteasome_asu_N"/>
</dbReference>
<comment type="subunit">
    <text evidence="3">The 26S proteasome consists of a 20S proteasome core and two 19S regulatory subunits.</text>
</comment>
<dbReference type="Pfam" id="PF00227">
    <property type="entry name" value="Proteasome"/>
    <property type="match status" value="1"/>
</dbReference>
<comment type="similarity">
    <text evidence="2 3">Belongs to the peptidase T1A family.</text>
</comment>
<gene>
    <name evidence="5" type="ORF">AYI68_g5660</name>
</gene>
<dbReference type="STRING" id="133383.A0A1R0GTM2"/>
<organism evidence="5 6">
    <name type="scientific">Smittium mucronatum</name>
    <dbReference type="NCBI Taxonomy" id="133383"/>
    <lineage>
        <taxon>Eukaryota</taxon>
        <taxon>Fungi</taxon>
        <taxon>Fungi incertae sedis</taxon>
        <taxon>Zoopagomycota</taxon>
        <taxon>Kickxellomycotina</taxon>
        <taxon>Harpellomycetes</taxon>
        <taxon>Harpellales</taxon>
        <taxon>Legeriomycetaceae</taxon>
        <taxon>Smittium</taxon>
    </lineage>
</organism>
<dbReference type="InterPro" id="IPR029055">
    <property type="entry name" value="Ntn_hydrolases_N"/>
</dbReference>
<dbReference type="PANTHER" id="PTHR11599">
    <property type="entry name" value="PROTEASOME SUBUNIT ALPHA/BETA"/>
    <property type="match status" value="1"/>
</dbReference>
<dbReference type="Pfam" id="PF10584">
    <property type="entry name" value="Proteasome_A_N"/>
    <property type="match status" value="1"/>
</dbReference>
<feature type="domain" description="Proteasome alpha-type subunits" evidence="4">
    <location>
        <begin position="4"/>
        <end position="26"/>
    </location>
</feature>
<dbReference type="EMBL" id="LSSL01003640">
    <property type="protein sequence ID" value="OLY80244.1"/>
    <property type="molecule type" value="Genomic_DNA"/>
</dbReference>
<sequence length="248" mass="27003">MSNYNFSLTTFSPSGKLGQIEHALAAVNKGATAVGIKATDCVVLACIKKPSSTLIDLSSLTAVEMVCGSIGMTYSGMGPDFRVLVAKARKIAQEYIRTYQQDPPTIQLVKKLASVIQDYTQSGGVRPFGVSLLVAGFDLEYGPSLYQVDPSGSYFPWKATAIGKSMVESKTFLEKRYTNEIGLEDAIHTAIMTLKEGFEGQLAADYLDIGIIATETMVEFNVPGKEYRNPEFRILSKADIHDHLANII</sequence>
<dbReference type="GO" id="GO:0019773">
    <property type="term" value="C:proteasome core complex, alpha-subunit complex"/>
    <property type="evidence" value="ECO:0007669"/>
    <property type="project" value="UniProtKB-UniRule"/>
</dbReference>
<proteinExistence type="inferred from homology"/>
<dbReference type="GO" id="GO:0005634">
    <property type="term" value="C:nucleus"/>
    <property type="evidence" value="ECO:0007669"/>
    <property type="project" value="UniProtKB-SubCell"/>
</dbReference>
<dbReference type="SMART" id="SM00948">
    <property type="entry name" value="Proteasome_A_N"/>
    <property type="match status" value="1"/>
</dbReference>
<keyword evidence="1 2" id="KW-0647">Proteasome</keyword>
<keyword evidence="6" id="KW-1185">Reference proteome</keyword>